<evidence type="ECO:0000256" key="2">
    <source>
        <dbReference type="ARBA" id="ARBA00022679"/>
    </source>
</evidence>
<dbReference type="Pfam" id="PF03770">
    <property type="entry name" value="IPK"/>
    <property type="match status" value="1"/>
</dbReference>
<feature type="compositionally biased region" description="Basic and acidic residues" evidence="5">
    <location>
        <begin position="311"/>
        <end position="396"/>
    </location>
</feature>
<feature type="compositionally biased region" description="Acidic residues" evidence="5">
    <location>
        <begin position="439"/>
        <end position="448"/>
    </location>
</feature>
<feature type="compositionally biased region" description="Basic and acidic residues" evidence="5">
    <location>
        <begin position="403"/>
        <end position="438"/>
    </location>
</feature>
<evidence type="ECO:0000313" key="7">
    <source>
        <dbReference type="Proteomes" id="UP001470230"/>
    </source>
</evidence>
<evidence type="ECO:0000256" key="5">
    <source>
        <dbReference type="SAM" id="MobiDB-lite"/>
    </source>
</evidence>
<organism evidence="6 7">
    <name type="scientific">Tritrichomonas musculus</name>
    <dbReference type="NCBI Taxonomy" id="1915356"/>
    <lineage>
        <taxon>Eukaryota</taxon>
        <taxon>Metamonada</taxon>
        <taxon>Parabasalia</taxon>
        <taxon>Tritrichomonadida</taxon>
        <taxon>Tritrichomonadidae</taxon>
        <taxon>Tritrichomonas</taxon>
    </lineage>
</organism>
<reference evidence="6 7" key="1">
    <citation type="submission" date="2024-04" db="EMBL/GenBank/DDBJ databases">
        <title>Tritrichomonas musculus Genome.</title>
        <authorList>
            <person name="Alves-Ferreira E."/>
            <person name="Grigg M."/>
            <person name="Lorenzi H."/>
            <person name="Galac M."/>
        </authorList>
    </citation>
    <scope>NUCLEOTIDE SEQUENCE [LARGE SCALE GENOMIC DNA]</scope>
    <source>
        <strain evidence="6 7">EAF2021</strain>
    </source>
</reference>
<dbReference type="PANTHER" id="PTHR12400">
    <property type="entry name" value="INOSITOL POLYPHOSPHATE KINASE"/>
    <property type="match status" value="1"/>
</dbReference>
<feature type="compositionally biased region" description="Basic and acidic residues" evidence="5">
    <location>
        <begin position="450"/>
        <end position="493"/>
    </location>
</feature>
<keyword evidence="2 4" id="KW-0808">Transferase</keyword>
<feature type="region of interest" description="Disordered" evidence="5">
    <location>
        <begin position="311"/>
        <end position="493"/>
    </location>
</feature>
<name>A0ABR2HD63_9EUKA</name>
<sequence>MFDYIDFRPKKKSGYHSNVSPCTIYPQNISCVAKIDKHNEHAIYQFLQSIPLGTVAPKYYGLYEAPGYLGLDKKEREKRMEIDGNYNYIIMEDLMHGFKKPNCVDIKLGTRSSDIRTKLRSIERLAYLVASTTSSDFGFRVTDIVCNKMLKDQTKKPNRKEMASSIYETNNFFKNFFSTQHLKTLFDELKRIRSIIILTLHQFPGFRIYASSVFIAYDGEAPDDSEIRIKLIDFAHVHFDVSKDGGDPYSRLFDDGVLRGLDSMISMIGVILCERKVPIGNDNLVDPEIKYIELEKKKNVLKEINKAGLKNKDKEKGKDKSSDKKSDKKKEKAKSKESQKKDKETTKEKSEVHHKEQDPKSPISKESENNIEQKEKESNDNETTEKVDGDQNNNEKVDDDQNNTEKIEDKNENNIDKDEKETTEKTSIEHKVHPMSESEKEEEEESAEFENYHISESDKEISDPENDGKIESESANKCEEADAENHNEKLEKT</sequence>
<accession>A0ABR2HD63</accession>
<evidence type="ECO:0000313" key="6">
    <source>
        <dbReference type="EMBL" id="KAK8844990.1"/>
    </source>
</evidence>
<comment type="similarity">
    <text evidence="1 4">Belongs to the inositol phosphokinase (IPK) family.</text>
</comment>
<dbReference type="InterPro" id="IPR005522">
    <property type="entry name" value="IPK"/>
</dbReference>
<keyword evidence="7" id="KW-1185">Reference proteome</keyword>
<dbReference type="Gene3D" id="3.30.470.160">
    <property type="entry name" value="Inositol polyphosphate kinase"/>
    <property type="match status" value="1"/>
</dbReference>
<evidence type="ECO:0000256" key="3">
    <source>
        <dbReference type="ARBA" id="ARBA00022777"/>
    </source>
</evidence>
<proteinExistence type="inferred from homology"/>
<dbReference type="InterPro" id="IPR038286">
    <property type="entry name" value="IPK_sf"/>
</dbReference>
<protein>
    <recommendedName>
        <fullName evidence="4">Kinase</fullName>
        <ecNumber evidence="4">2.7.-.-</ecNumber>
    </recommendedName>
</protein>
<dbReference type="SUPFAM" id="SSF56104">
    <property type="entry name" value="SAICAR synthase-like"/>
    <property type="match status" value="1"/>
</dbReference>
<evidence type="ECO:0000256" key="4">
    <source>
        <dbReference type="RuleBase" id="RU363090"/>
    </source>
</evidence>
<dbReference type="PANTHER" id="PTHR12400:SF21">
    <property type="entry name" value="KINASE"/>
    <property type="match status" value="1"/>
</dbReference>
<dbReference type="EMBL" id="JAPFFF010000031">
    <property type="protein sequence ID" value="KAK8844990.1"/>
    <property type="molecule type" value="Genomic_DNA"/>
</dbReference>
<evidence type="ECO:0000256" key="1">
    <source>
        <dbReference type="ARBA" id="ARBA00007374"/>
    </source>
</evidence>
<dbReference type="Proteomes" id="UP001470230">
    <property type="component" value="Unassembled WGS sequence"/>
</dbReference>
<dbReference type="EC" id="2.7.-.-" evidence="4"/>
<comment type="caution">
    <text evidence="6">The sequence shown here is derived from an EMBL/GenBank/DDBJ whole genome shotgun (WGS) entry which is preliminary data.</text>
</comment>
<keyword evidence="3 4" id="KW-0418">Kinase</keyword>
<gene>
    <name evidence="6" type="ORF">M9Y10_021163</name>
</gene>